<dbReference type="AlphaFoldDB" id="A0AAE9NC72"/>
<evidence type="ECO:0000256" key="3">
    <source>
        <dbReference type="ARBA" id="ARBA00022553"/>
    </source>
</evidence>
<proteinExistence type="predicted"/>
<feature type="domain" description="Histidine kinase" evidence="5">
    <location>
        <begin position="416"/>
        <end position="632"/>
    </location>
</feature>
<evidence type="ECO:0000256" key="4">
    <source>
        <dbReference type="SAM" id="Phobius"/>
    </source>
</evidence>
<dbReference type="EMBL" id="CP028989">
    <property type="protein sequence ID" value="UUO66365.1"/>
    <property type="molecule type" value="Genomic_DNA"/>
</dbReference>
<keyword evidence="4" id="KW-0472">Membrane</keyword>
<dbReference type="PANTHER" id="PTHR43065:SF42">
    <property type="entry name" value="TWO-COMPONENT SENSOR PPRA"/>
    <property type="match status" value="1"/>
</dbReference>
<dbReference type="PROSITE" id="PS51257">
    <property type="entry name" value="PROKAR_LIPOPROTEIN"/>
    <property type="match status" value="1"/>
</dbReference>
<dbReference type="CDD" id="cd00082">
    <property type="entry name" value="HisKA"/>
    <property type="match status" value="1"/>
</dbReference>
<dbReference type="InterPro" id="IPR036097">
    <property type="entry name" value="HisK_dim/P_sf"/>
</dbReference>
<dbReference type="Pfam" id="PF00512">
    <property type="entry name" value="HisKA"/>
    <property type="match status" value="1"/>
</dbReference>
<comment type="catalytic activity">
    <reaction evidence="1">
        <text>ATP + protein L-histidine = ADP + protein N-phospho-L-histidine.</text>
        <dbReference type="EC" id="2.7.13.3"/>
    </reaction>
</comment>
<protein>
    <recommendedName>
        <fullName evidence="2">histidine kinase</fullName>
        <ecNumber evidence="2">2.7.13.3</ecNumber>
    </recommendedName>
</protein>
<sequence length="632" mass="70450">MAHQHPRWPDLTRLELSRVQRRAWAGAIVLLVSCLAFGSACLADNAKKIVILHSFGRDFRPWGQYAKTIREQLGRLSPWQLDIQDHSLVSARSSSENPEPAFIAYLKELNTVRPPDLIISIGAPAANFVQRNRKALFHDIPMVLTAVERRRVDFASLSSEDTVVAVAHDFRRSFETIVELLPATKRIVVINGASPNERVWRAEIQKDADLFSGRLEFIWYDGLAFDAILKNCASLPPDTAIFWHLMNIDAAGVAYEGDRALQALYRVANAPIFSYDDGFFGEEIVGGPMYSVEEISRLTAAVAVRILGGEKPADVRPPAVRYAAPKFDWRELQRWDISEQNLPAGSQIMFRQPALWEAYRWQLATVAAIILIQAGLISGLLHERRRRRLAEVESRQRLAELAHLNRYSAVGELTASIAHELNQPLGSILTNAETAELMLRRGSPDLVEIGEILADIRRDDQRASEVIRRLRSMLRKAPFELRDIELSQAVREVMGFVRDLAAGRNIELSFYSPTDTELHVKGDPIQLQQVVLNLILNALDAISEVQTGKREVSVIMARVGNFAEIRVGDTGPGIAVADLKSIFDPFFSTKPEGMGMGLAIVRTIVEAHHGTISAENQPFGGALFTVRLPLAS</sequence>
<dbReference type="PROSITE" id="PS50109">
    <property type="entry name" value="HIS_KIN"/>
    <property type="match status" value="1"/>
</dbReference>
<dbReference type="SMART" id="SM00387">
    <property type="entry name" value="HATPase_c"/>
    <property type="match status" value="1"/>
</dbReference>
<dbReference type="InterPro" id="IPR005467">
    <property type="entry name" value="His_kinase_dom"/>
</dbReference>
<dbReference type="SUPFAM" id="SSF55874">
    <property type="entry name" value="ATPase domain of HSP90 chaperone/DNA topoisomerase II/histidine kinase"/>
    <property type="match status" value="1"/>
</dbReference>
<dbReference type="PANTHER" id="PTHR43065">
    <property type="entry name" value="SENSOR HISTIDINE KINASE"/>
    <property type="match status" value="1"/>
</dbReference>
<reference evidence="6" key="1">
    <citation type="submission" date="2018-04" db="EMBL/GenBank/DDBJ databases">
        <title>Genomes of Endosymbiotic and Endophytic Bradyrhizobium Publication status.</title>
        <authorList>
            <person name="Guha S."/>
            <person name="Jorrin B."/>
            <person name="Sarkar M."/>
            <person name="Poole P.S."/>
            <person name="DasGupta M."/>
        </authorList>
    </citation>
    <scope>NUCLEOTIDE SEQUENCE</scope>
    <source>
        <strain evidence="6">WBOS16</strain>
    </source>
</reference>
<keyword evidence="4" id="KW-1133">Transmembrane helix</keyword>
<evidence type="ECO:0000256" key="1">
    <source>
        <dbReference type="ARBA" id="ARBA00000085"/>
    </source>
</evidence>
<dbReference type="PRINTS" id="PR00344">
    <property type="entry name" value="BCTRLSENSOR"/>
</dbReference>
<accession>A0AAE9NC72</accession>
<evidence type="ECO:0000313" key="6">
    <source>
        <dbReference type="EMBL" id="UUO66365.1"/>
    </source>
</evidence>
<evidence type="ECO:0000259" key="5">
    <source>
        <dbReference type="PROSITE" id="PS50109"/>
    </source>
</evidence>
<dbReference type="SMART" id="SM00388">
    <property type="entry name" value="HisKA"/>
    <property type="match status" value="1"/>
</dbReference>
<dbReference type="Pfam" id="PF02518">
    <property type="entry name" value="HATPase_c"/>
    <property type="match status" value="1"/>
</dbReference>
<dbReference type="GO" id="GO:0000155">
    <property type="term" value="F:phosphorelay sensor kinase activity"/>
    <property type="evidence" value="ECO:0007669"/>
    <property type="project" value="InterPro"/>
</dbReference>
<keyword evidence="4" id="KW-0812">Transmembrane</keyword>
<dbReference type="Proteomes" id="UP001058872">
    <property type="component" value="Chromosome"/>
</dbReference>
<dbReference type="InterPro" id="IPR036890">
    <property type="entry name" value="HATPase_C_sf"/>
</dbReference>
<dbReference type="InterPro" id="IPR003594">
    <property type="entry name" value="HATPase_dom"/>
</dbReference>
<organism evidence="6 7">
    <name type="scientific">Bradyrhizobium betae</name>
    <dbReference type="NCBI Taxonomy" id="244734"/>
    <lineage>
        <taxon>Bacteria</taxon>
        <taxon>Pseudomonadati</taxon>
        <taxon>Pseudomonadota</taxon>
        <taxon>Alphaproteobacteria</taxon>
        <taxon>Hyphomicrobiales</taxon>
        <taxon>Nitrobacteraceae</taxon>
        <taxon>Bradyrhizobium</taxon>
    </lineage>
</organism>
<dbReference type="Gene3D" id="3.30.565.10">
    <property type="entry name" value="Histidine kinase-like ATPase, C-terminal domain"/>
    <property type="match status" value="1"/>
</dbReference>
<keyword evidence="3" id="KW-0597">Phosphoprotein</keyword>
<dbReference type="InterPro" id="IPR003661">
    <property type="entry name" value="HisK_dim/P_dom"/>
</dbReference>
<dbReference type="InterPro" id="IPR004358">
    <property type="entry name" value="Sig_transdc_His_kin-like_C"/>
</dbReference>
<evidence type="ECO:0000256" key="2">
    <source>
        <dbReference type="ARBA" id="ARBA00012438"/>
    </source>
</evidence>
<gene>
    <name evidence="6" type="ORF">DCM83_14930</name>
</gene>
<dbReference type="SUPFAM" id="SSF47384">
    <property type="entry name" value="Homodimeric domain of signal transducing histidine kinase"/>
    <property type="match status" value="1"/>
</dbReference>
<dbReference type="Gene3D" id="1.10.287.130">
    <property type="match status" value="1"/>
</dbReference>
<evidence type="ECO:0000313" key="7">
    <source>
        <dbReference type="Proteomes" id="UP001058872"/>
    </source>
</evidence>
<feature type="transmembrane region" description="Helical" evidence="4">
    <location>
        <begin position="361"/>
        <end position="381"/>
    </location>
</feature>
<name>A0AAE9NC72_9BRAD</name>
<dbReference type="EC" id="2.7.13.3" evidence="2"/>
<dbReference type="RefSeq" id="WP_257177174.1">
    <property type="nucleotide sequence ID" value="NZ_CP028989.1"/>
</dbReference>